<dbReference type="InterPro" id="IPR036388">
    <property type="entry name" value="WH-like_DNA-bd_sf"/>
</dbReference>
<evidence type="ECO:0000313" key="10">
    <source>
        <dbReference type="EMBL" id="MFC5507916.1"/>
    </source>
</evidence>
<keyword evidence="11" id="KW-1185">Reference proteome</keyword>
<accession>A0ABW0P5E9</accession>
<evidence type="ECO:0000259" key="9">
    <source>
        <dbReference type="PROSITE" id="PS51755"/>
    </source>
</evidence>
<dbReference type="InterPro" id="IPR011006">
    <property type="entry name" value="CheY-like_superfamily"/>
</dbReference>
<evidence type="ECO:0000256" key="7">
    <source>
        <dbReference type="PROSITE-ProRule" id="PRU01091"/>
    </source>
</evidence>
<dbReference type="PANTHER" id="PTHR48111:SF4">
    <property type="entry name" value="DNA-BINDING DUAL TRANSCRIPTIONAL REGULATOR OMPR"/>
    <property type="match status" value="1"/>
</dbReference>
<name>A0ABW0P5E9_9HYPH</name>
<keyword evidence="4 7" id="KW-0238">DNA-binding</keyword>
<dbReference type="RefSeq" id="WP_245281266.1">
    <property type="nucleotide sequence ID" value="NZ_JBHSLU010000076.1"/>
</dbReference>
<sequence>MTNIQTTPLADDHGHVLVVDDDPQIRLLVARFLQRHGYKVTGAPDGRAMLEVLRQADIDLIILDLMLPGRSGFDLCGDVRATSQVPIVMLTARSEESDRIIGLEAGADDYVTKPFSPRELLARVRAVLRRSRSMRRTGDGRASECVVFDGWRMDLRRRELTSPSGTLVDLSTGEFDLMVAFIEHANRVLSREALMQFAKTRNSDPFDRAIDVQISRLRRKLEADVNGGQLIKTIRGAGYMFTPAVQVLEGQPA</sequence>
<evidence type="ECO:0000259" key="8">
    <source>
        <dbReference type="PROSITE" id="PS50110"/>
    </source>
</evidence>
<organism evidence="10 11">
    <name type="scientific">Bosea massiliensis</name>
    <dbReference type="NCBI Taxonomy" id="151419"/>
    <lineage>
        <taxon>Bacteria</taxon>
        <taxon>Pseudomonadati</taxon>
        <taxon>Pseudomonadota</taxon>
        <taxon>Alphaproteobacteria</taxon>
        <taxon>Hyphomicrobiales</taxon>
        <taxon>Boseaceae</taxon>
        <taxon>Bosea</taxon>
    </lineage>
</organism>
<evidence type="ECO:0000256" key="4">
    <source>
        <dbReference type="ARBA" id="ARBA00023125"/>
    </source>
</evidence>
<dbReference type="PANTHER" id="PTHR48111">
    <property type="entry name" value="REGULATOR OF RPOS"/>
    <property type="match status" value="1"/>
</dbReference>
<dbReference type="Gene3D" id="1.10.10.10">
    <property type="entry name" value="Winged helix-like DNA-binding domain superfamily/Winged helix DNA-binding domain"/>
    <property type="match status" value="1"/>
</dbReference>
<dbReference type="InterPro" id="IPR001867">
    <property type="entry name" value="OmpR/PhoB-type_DNA-bd"/>
</dbReference>
<dbReference type="Gene3D" id="3.40.50.2300">
    <property type="match status" value="1"/>
</dbReference>
<keyword evidence="3" id="KW-0805">Transcription regulation</keyword>
<dbReference type="SMART" id="SM00862">
    <property type="entry name" value="Trans_reg_C"/>
    <property type="match status" value="1"/>
</dbReference>
<keyword evidence="1 6" id="KW-0597">Phosphoprotein</keyword>
<dbReference type="PROSITE" id="PS51755">
    <property type="entry name" value="OMPR_PHOB"/>
    <property type="match status" value="1"/>
</dbReference>
<dbReference type="InterPro" id="IPR039420">
    <property type="entry name" value="WalR-like"/>
</dbReference>
<protein>
    <submittedName>
        <fullName evidence="10">Response regulator</fullName>
    </submittedName>
</protein>
<proteinExistence type="predicted"/>
<evidence type="ECO:0000256" key="2">
    <source>
        <dbReference type="ARBA" id="ARBA00023012"/>
    </source>
</evidence>
<dbReference type="Gene3D" id="6.10.250.690">
    <property type="match status" value="1"/>
</dbReference>
<gene>
    <name evidence="10" type="ORF">ACFPN9_21980</name>
</gene>
<evidence type="ECO:0000313" key="11">
    <source>
        <dbReference type="Proteomes" id="UP001596060"/>
    </source>
</evidence>
<dbReference type="EMBL" id="JBHSLU010000076">
    <property type="protein sequence ID" value="MFC5507916.1"/>
    <property type="molecule type" value="Genomic_DNA"/>
</dbReference>
<dbReference type="InterPro" id="IPR001789">
    <property type="entry name" value="Sig_transdc_resp-reg_receiver"/>
</dbReference>
<keyword evidence="5" id="KW-0804">Transcription</keyword>
<evidence type="ECO:0000256" key="1">
    <source>
        <dbReference type="ARBA" id="ARBA00022553"/>
    </source>
</evidence>
<dbReference type="Pfam" id="PF00072">
    <property type="entry name" value="Response_reg"/>
    <property type="match status" value="1"/>
</dbReference>
<feature type="modified residue" description="4-aspartylphosphate" evidence="6">
    <location>
        <position position="64"/>
    </location>
</feature>
<keyword evidence="2" id="KW-0902">Two-component regulatory system</keyword>
<reference evidence="11" key="1">
    <citation type="journal article" date="2019" name="Int. J. Syst. Evol. Microbiol.">
        <title>The Global Catalogue of Microorganisms (GCM) 10K type strain sequencing project: providing services to taxonomists for standard genome sequencing and annotation.</title>
        <authorList>
            <consortium name="The Broad Institute Genomics Platform"/>
            <consortium name="The Broad Institute Genome Sequencing Center for Infectious Disease"/>
            <person name="Wu L."/>
            <person name="Ma J."/>
        </authorList>
    </citation>
    <scope>NUCLEOTIDE SEQUENCE [LARGE SCALE GENOMIC DNA]</scope>
    <source>
        <strain evidence="11">CCUG 43117</strain>
    </source>
</reference>
<comment type="caution">
    <text evidence="10">The sequence shown here is derived from an EMBL/GenBank/DDBJ whole genome shotgun (WGS) entry which is preliminary data.</text>
</comment>
<feature type="domain" description="OmpR/PhoB-type" evidence="9">
    <location>
        <begin position="143"/>
        <end position="243"/>
    </location>
</feature>
<dbReference type="CDD" id="cd00383">
    <property type="entry name" value="trans_reg_C"/>
    <property type="match status" value="1"/>
</dbReference>
<dbReference type="SUPFAM" id="SSF46894">
    <property type="entry name" value="C-terminal effector domain of the bipartite response regulators"/>
    <property type="match status" value="1"/>
</dbReference>
<evidence type="ECO:0000256" key="5">
    <source>
        <dbReference type="ARBA" id="ARBA00023163"/>
    </source>
</evidence>
<dbReference type="SMART" id="SM00448">
    <property type="entry name" value="REC"/>
    <property type="match status" value="1"/>
</dbReference>
<dbReference type="Proteomes" id="UP001596060">
    <property type="component" value="Unassembled WGS sequence"/>
</dbReference>
<dbReference type="SUPFAM" id="SSF52172">
    <property type="entry name" value="CheY-like"/>
    <property type="match status" value="1"/>
</dbReference>
<dbReference type="InterPro" id="IPR016032">
    <property type="entry name" value="Sig_transdc_resp-reg_C-effctor"/>
</dbReference>
<evidence type="ECO:0000256" key="3">
    <source>
        <dbReference type="ARBA" id="ARBA00023015"/>
    </source>
</evidence>
<dbReference type="PROSITE" id="PS50110">
    <property type="entry name" value="RESPONSE_REGULATORY"/>
    <property type="match status" value="1"/>
</dbReference>
<feature type="domain" description="Response regulatory" evidence="8">
    <location>
        <begin position="15"/>
        <end position="128"/>
    </location>
</feature>
<dbReference type="Pfam" id="PF00486">
    <property type="entry name" value="Trans_reg_C"/>
    <property type="match status" value="1"/>
</dbReference>
<evidence type="ECO:0000256" key="6">
    <source>
        <dbReference type="PROSITE-ProRule" id="PRU00169"/>
    </source>
</evidence>
<feature type="DNA-binding region" description="OmpR/PhoB-type" evidence="7">
    <location>
        <begin position="143"/>
        <end position="243"/>
    </location>
</feature>